<reference evidence="1" key="1">
    <citation type="submission" date="2021-02" db="EMBL/GenBank/DDBJ databases">
        <authorList>
            <person name="Dougan E. K."/>
            <person name="Rhodes N."/>
            <person name="Thang M."/>
            <person name="Chan C."/>
        </authorList>
    </citation>
    <scope>NUCLEOTIDE SEQUENCE</scope>
</reference>
<evidence type="ECO:0000313" key="1">
    <source>
        <dbReference type="EMBL" id="CAE8711187.1"/>
    </source>
</evidence>
<accession>A0A813KRK3</accession>
<comment type="caution">
    <text evidence="1">The sequence shown here is derived from an EMBL/GenBank/DDBJ whole genome shotgun (WGS) entry which is preliminary data.</text>
</comment>
<protein>
    <submittedName>
        <fullName evidence="1">Uncharacterized protein</fullName>
    </submittedName>
</protein>
<sequence>MVGASAASRSGILIHGRPLLSMNEASSFWQDSALLDIKSWADDVYWSAAAALPNTATTLQMRALQRSYFQHGQGGAAGPVTGPWAECRICLVVYELLRFCGGSLTLQPSTEVWERRMGQLVDFFESTDLGDIVMEGWGYAFSKVGLYCSGVAQKLGPGYHPQTELSEPEAERRMFCSSLFTYSMNVGVPQHFKSLEALAPNYDGAWEVMLTAERKLKQQLGDRALSASTWWLMLCEFWIPQLAAITSFWNAAGARYSVSPSRCGASAHFQRDHALDRISRASGGNWGGAIVAAKLAPMDDVPDAAEEVELMVVLQRLDDHEVIRKQAASTRAFKYALPEEAIFGLRALATWRGCQAGPGGRDSESCQVACRVRSQSSVYTGCRGSSCAGQADEHVSSLRVNCGIPWSLPLAAGTHTAAVLHLQGEGEKGPNLRIPFRMTSRERTKPGGVAVCVMPVFGYAAIEKRWGDLIGSWLHYHLSLLEGIDRVHLYDIDGSLLPAQKAAADAGRPWPAAVVFYEPHFSGRIFHGGLRNMSQTRDCPYCAESLAYDHCLINSRNRADHLLVIHGLDEWLVPAPGSGLNLGTYLDALPYFCWTMFLRQQALHHRGQGQGDDKDLIQSSTLASPENWTSSSWIWRNRIFPNLVVQHPGHASYIDTHIVSQMPRQSFLSMLHAPRQKMKAIRGWTVNHHVDFMSKRIWIPNAGYHSGEGEPAIQLVKDTALLDLIGRLTVSSQKARDTEPD</sequence>
<dbReference type="Proteomes" id="UP000626109">
    <property type="component" value="Unassembled WGS sequence"/>
</dbReference>
<organism evidence="1 2">
    <name type="scientific">Polarella glacialis</name>
    <name type="common">Dinoflagellate</name>
    <dbReference type="NCBI Taxonomy" id="89957"/>
    <lineage>
        <taxon>Eukaryota</taxon>
        <taxon>Sar</taxon>
        <taxon>Alveolata</taxon>
        <taxon>Dinophyceae</taxon>
        <taxon>Suessiales</taxon>
        <taxon>Suessiaceae</taxon>
        <taxon>Polarella</taxon>
    </lineage>
</organism>
<proteinExistence type="predicted"/>
<dbReference type="AlphaFoldDB" id="A0A813KRK3"/>
<dbReference type="EMBL" id="CAJNNW010032125">
    <property type="protein sequence ID" value="CAE8711187.1"/>
    <property type="molecule type" value="Genomic_DNA"/>
</dbReference>
<evidence type="ECO:0000313" key="2">
    <source>
        <dbReference type="Proteomes" id="UP000626109"/>
    </source>
</evidence>
<name>A0A813KRK3_POLGL</name>
<gene>
    <name evidence="1" type="ORF">PGLA2088_LOCUS36355</name>
</gene>